<feature type="domain" description="DNA2/NAM7 helicase-like C-terminal" evidence="8">
    <location>
        <begin position="1064"/>
        <end position="1251"/>
    </location>
</feature>
<sequence>MQHYYHAFSQNADEANRKRECIEKEILPFKQYIDTAIKSLEKKKVRAKWERVETEFNATLEINGYFYKYKPLGQISLKDEFYKQLDSILFVGNLPQTRDYDEKLFITLENGKKIKISLKDGDIAQDYEILCRFCEIADEVSKDFVSQSPQLTKTEELLDSKNCHVERSEISSIESSKDFSPFSKAQNDKNLETTPTSHANKTTNSSGCSMALDGLWLNCDGRSYLSDNDYPSNNRSNCIDKGEFLQNLDTGFIHLDSLSLDNDTKQKLKDFSIKKVSWSGDDLEIKTLKQWLNNGKLDLDSKQVEIKSLQDNVILLKSDINKANIIQKDGYLLPATLEINYIQDNHKVLQDNKTHKIIYCKNEIKSQLCNPIEKHLAKSYCDFQSLCDKSGNKIDIEKQDSKQVFIKDIKKLDDKTILYDKFGISYTLKKVKNEGFNIRLLRNDDEREDEDEIESPLRFFLDSDIQVMACLDGHKEPQECRVKIINRDEFIIELLYKNRAILPRQYSILETKPNPYRLKCQRNAIQNLIKMPLAQSHTLLKLFASRTKDKISWLTKDSKIIDITEWEVLTDENREGANIQRNFIQQALNTKDFALLEGPPGSGKTTTILELIAQIIKQNKRVLLCGSTHVAIDNVLERLKERELIEKLNIFPIRVGSEGALSEEVKEFRLGDFARNYEDSLLEKYSVYNDLEKDSNDENKQGKIGLKFFMQCANLVCGTTIGILQYPAFKIQDEEEDSKKRNKKTIKPIMPDFDYLIIDESSKTTFQEFLVPAMYAKKWIIVGDTRQLSPFVDRDELEDNISNLALRYNKINKGFDFLESSYQQACFLLYLLSKIYKENGFNIKIAMGVSSEILWILEQEIEIRTDEKRDNFGVLNNRLKVGYIKDLQATSYFDNLNKHWIFYDEDLVKKDSLHNPLKHLIPSDFIDFDNLALLYQYKAKHKNTTLMFDNNAKNTESFLKAIKDYRQERSFASEIAWRLSREFELRTFSDSNKAKNKNQSYTKTIDELLPKSHKDRNLIRNKISSIANISLPSILESLIKGVSDRRSEREDSAIRSGFTQDELKQRHSILSTQGRMHEDISRFPREQFYKEANALKDLSNLNREWSYTRYKKRSVWINVDSKSYRGRNEKEAEFLIKELRAFIDFATNNPHPLNETWSVAVLSFYKGQTRILESKLQEYTGLKHKSTDFTREWNGTEIQMRLCTVDKFQGQEADIVFLSMVNTDKIGFLDNPNRLNVGITRAKFQLVILGKYDYFSQCKDNMLKQFALHHKALHKGNK</sequence>
<dbReference type="InterPro" id="IPR047187">
    <property type="entry name" value="SF1_C_Upf1"/>
</dbReference>
<feature type="domain" description="DNA2/NAM7 helicase helicase" evidence="7">
    <location>
        <begin position="579"/>
        <end position="703"/>
    </location>
</feature>
<protein>
    <recommendedName>
        <fullName evidence="11">AAA+ ATPase domain-containing protein</fullName>
    </recommendedName>
</protein>
<dbReference type="RefSeq" id="WP_077389425.1">
    <property type="nucleotide sequence ID" value="NZ_CP019645.1"/>
</dbReference>
<dbReference type="PANTHER" id="PTHR43788:SF8">
    <property type="entry name" value="DNA-BINDING PROTEIN SMUBP-2"/>
    <property type="match status" value="1"/>
</dbReference>
<reference evidence="9 10" key="1">
    <citation type="submission" date="2017-02" db="EMBL/GenBank/DDBJ databases">
        <title>Whole genome sequencing of Helicobacter bilis strain AAQJH.</title>
        <authorList>
            <person name="Conlan S."/>
            <person name="Thomas P.J."/>
            <person name="Mullikin J."/>
            <person name="Palmore T.N."/>
            <person name="Frank K.M."/>
            <person name="Segre J.A."/>
        </authorList>
    </citation>
    <scope>NUCLEOTIDE SEQUENCE [LARGE SCALE GENOMIC DNA]</scope>
    <source>
        <strain evidence="9 10">AAQJH</strain>
    </source>
</reference>
<evidence type="ECO:0000259" key="7">
    <source>
        <dbReference type="Pfam" id="PF13086"/>
    </source>
</evidence>
<evidence type="ECO:0000256" key="6">
    <source>
        <dbReference type="SAM" id="MobiDB-lite"/>
    </source>
</evidence>
<dbReference type="PANTHER" id="PTHR43788">
    <property type="entry name" value="DNA2/NAM7 HELICASE FAMILY MEMBER"/>
    <property type="match status" value="1"/>
</dbReference>
<evidence type="ECO:0000256" key="3">
    <source>
        <dbReference type="ARBA" id="ARBA00022801"/>
    </source>
</evidence>
<name>A0A1Q2LIS0_9HELI</name>
<evidence type="ECO:0000313" key="9">
    <source>
        <dbReference type="EMBL" id="AQQ60336.1"/>
    </source>
</evidence>
<feature type="region of interest" description="Disordered" evidence="6">
    <location>
        <begin position="176"/>
        <end position="204"/>
    </location>
</feature>
<keyword evidence="5" id="KW-0067">ATP-binding</keyword>
<evidence type="ECO:0000256" key="2">
    <source>
        <dbReference type="ARBA" id="ARBA00022741"/>
    </source>
</evidence>
<dbReference type="SUPFAM" id="SSF52540">
    <property type="entry name" value="P-loop containing nucleoside triphosphate hydrolases"/>
    <property type="match status" value="2"/>
</dbReference>
<dbReference type="GO" id="GO:0043139">
    <property type="term" value="F:5'-3' DNA helicase activity"/>
    <property type="evidence" value="ECO:0007669"/>
    <property type="project" value="TreeGrafter"/>
</dbReference>
<feature type="domain" description="DNA2/NAM7 helicase helicase" evidence="7">
    <location>
        <begin position="749"/>
        <end position="792"/>
    </location>
</feature>
<dbReference type="Pfam" id="PF13086">
    <property type="entry name" value="AAA_11"/>
    <property type="match status" value="2"/>
</dbReference>
<dbReference type="InterPro" id="IPR041677">
    <property type="entry name" value="DNA2/NAM7_AAA_11"/>
</dbReference>
<dbReference type="InterPro" id="IPR050534">
    <property type="entry name" value="Coronavir_polyprotein_1ab"/>
</dbReference>
<evidence type="ECO:0008006" key="11">
    <source>
        <dbReference type="Google" id="ProtNLM"/>
    </source>
</evidence>
<dbReference type="AlphaFoldDB" id="A0A1Q2LIS0"/>
<evidence type="ECO:0000256" key="1">
    <source>
        <dbReference type="ARBA" id="ARBA00007913"/>
    </source>
</evidence>
<accession>A0A1Q2LIS0</accession>
<proteinExistence type="inferred from homology"/>
<dbReference type="Pfam" id="PF13087">
    <property type="entry name" value="AAA_12"/>
    <property type="match status" value="1"/>
</dbReference>
<keyword evidence="3" id="KW-0378">Hydrolase</keyword>
<dbReference type="KEGG" id="hbl:XJ32_09825"/>
<comment type="similarity">
    <text evidence="1">Belongs to the DNA2/NAM7 helicase family.</text>
</comment>
<dbReference type="EMBL" id="CP019645">
    <property type="protein sequence ID" value="AQQ60336.1"/>
    <property type="molecule type" value="Genomic_DNA"/>
</dbReference>
<dbReference type="CDD" id="cd18808">
    <property type="entry name" value="SF1_C_Upf1"/>
    <property type="match status" value="1"/>
</dbReference>
<evidence type="ECO:0000256" key="4">
    <source>
        <dbReference type="ARBA" id="ARBA00022806"/>
    </source>
</evidence>
<gene>
    <name evidence="9" type="ORF">XJ32_09825</name>
</gene>
<evidence type="ECO:0000256" key="5">
    <source>
        <dbReference type="ARBA" id="ARBA00022840"/>
    </source>
</evidence>
<evidence type="ECO:0000313" key="10">
    <source>
        <dbReference type="Proteomes" id="UP000188298"/>
    </source>
</evidence>
<organism evidence="9 10">
    <name type="scientific">Helicobacter bilis</name>
    <dbReference type="NCBI Taxonomy" id="37372"/>
    <lineage>
        <taxon>Bacteria</taxon>
        <taxon>Pseudomonadati</taxon>
        <taxon>Campylobacterota</taxon>
        <taxon>Epsilonproteobacteria</taxon>
        <taxon>Campylobacterales</taxon>
        <taxon>Helicobacteraceae</taxon>
        <taxon>Helicobacter</taxon>
    </lineage>
</organism>
<feature type="compositionally biased region" description="Polar residues" evidence="6">
    <location>
        <begin position="192"/>
        <end position="204"/>
    </location>
</feature>
<keyword evidence="2" id="KW-0547">Nucleotide-binding</keyword>
<dbReference type="Gene3D" id="3.40.50.300">
    <property type="entry name" value="P-loop containing nucleotide triphosphate hydrolases"/>
    <property type="match status" value="2"/>
</dbReference>
<evidence type="ECO:0000259" key="8">
    <source>
        <dbReference type="Pfam" id="PF13087"/>
    </source>
</evidence>
<dbReference type="GO" id="GO:0005524">
    <property type="term" value="F:ATP binding"/>
    <property type="evidence" value="ECO:0007669"/>
    <property type="project" value="UniProtKB-KW"/>
</dbReference>
<dbReference type="Proteomes" id="UP000188298">
    <property type="component" value="Chromosome"/>
</dbReference>
<dbReference type="InterPro" id="IPR027417">
    <property type="entry name" value="P-loop_NTPase"/>
</dbReference>
<keyword evidence="4" id="KW-0347">Helicase</keyword>
<dbReference type="GO" id="GO:0016787">
    <property type="term" value="F:hydrolase activity"/>
    <property type="evidence" value="ECO:0007669"/>
    <property type="project" value="UniProtKB-KW"/>
</dbReference>
<dbReference type="InterPro" id="IPR041679">
    <property type="entry name" value="DNA2/NAM7-like_C"/>
</dbReference>